<evidence type="ECO:0000313" key="2">
    <source>
        <dbReference type="Proteomes" id="UP000826254"/>
    </source>
</evidence>
<name>A0A8T8WHQ6_9EURY</name>
<accession>A0A8T8WHQ6</accession>
<proteinExistence type="predicted"/>
<keyword evidence="2" id="KW-1185">Reference proteome</keyword>
<organism evidence="1 2">
    <name type="scientific">Halobaculum magnesiiphilum</name>
    <dbReference type="NCBI Taxonomy" id="1017351"/>
    <lineage>
        <taxon>Archaea</taxon>
        <taxon>Methanobacteriati</taxon>
        <taxon>Methanobacteriota</taxon>
        <taxon>Stenosarchaea group</taxon>
        <taxon>Halobacteria</taxon>
        <taxon>Halobacteriales</taxon>
        <taxon>Haloferacaceae</taxon>
        <taxon>Halobaculum</taxon>
    </lineage>
</organism>
<sequence>MIDLEDYPDGTAEVLVGIANTTEGRQVRRHTSGRAPRSFFASRRQVADWLGEDKEWVRYRLDMLVEKGDLDTRYWDKENARGPPTRVYGPNQETWKWLAAEKEIDHIFEERPTKIREYHAREILWEVQRLRAEVEELREEVEGQ</sequence>
<evidence type="ECO:0000313" key="1">
    <source>
        <dbReference type="EMBL" id="QZP39391.1"/>
    </source>
</evidence>
<dbReference type="RefSeq" id="WP_222609145.1">
    <property type="nucleotide sequence ID" value="NZ_CP081959.1"/>
</dbReference>
<protein>
    <submittedName>
        <fullName evidence="1">Uncharacterized protein</fullName>
    </submittedName>
</protein>
<dbReference type="EMBL" id="CP081959">
    <property type="protein sequence ID" value="QZP39391.1"/>
    <property type="molecule type" value="Genomic_DNA"/>
</dbReference>
<reference evidence="1 2" key="1">
    <citation type="journal article" date="2021" name="Int. J. Syst. Evol. Microbiol.">
        <title>Halobaculum halophilum sp. nov. and Halobaculum salinum sp. nov., isolated from salt lake and saline soil.</title>
        <authorList>
            <person name="Cui H.L."/>
            <person name="Shi X.W."/>
            <person name="Yin X.M."/>
            <person name="Yang X.Y."/>
            <person name="Hou J."/>
            <person name="Zhu L."/>
        </authorList>
    </citation>
    <scope>NUCLEOTIDE SEQUENCE [LARGE SCALE GENOMIC DNA]</scope>
    <source>
        <strain evidence="1 2">NBRC 109044</strain>
    </source>
</reference>
<dbReference type="AlphaFoldDB" id="A0A8T8WHQ6"/>
<dbReference type="GeneID" id="67179659"/>
<keyword evidence="1" id="KW-0614">Plasmid</keyword>
<gene>
    <name evidence="1" type="ORF">K6T50_15915</name>
</gene>
<dbReference type="KEGG" id="hmp:K6T50_15915"/>
<dbReference type="Proteomes" id="UP000826254">
    <property type="component" value="Plasmid unnamed1"/>
</dbReference>
<geneLocation type="plasmid" evidence="1 2">
    <name>unnamed1</name>
</geneLocation>